<dbReference type="AlphaFoldDB" id="F8Q9I5"/>
<dbReference type="InParanoid" id="F8Q9I5"/>
<evidence type="ECO:0000313" key="1">
    <source>
        <dbReference type="EMBL" id="EGN95240.1"/>
    </source>
</evidence>
<sequence>GYKGWKFYNPTTKRTVISERADFDERYFPGLKRSSDNFPPPPPTWLEPSSLTTSIIVKLSNTRESLVTDEEQRSLEEFHRALNNRDLHVAVPVNAAMDPQPAHSNTEAEYYEDSSVTSSPISELEGLVLAVDDLAFKISQLRQYVALTRRILEPPRRNDSEERQALRRRAAEHKTALLILSDGISPRIYHLQNYVETPQLAFSPEQDGREIRYLLPCGIIIHRRPYSTPFLEFLTPYLEPSQIDVYVTASFNPAPLELLFTRIGIYKTDLIKFYREIPFFFDVPLAPEQNNAFNPRDYLKTGVHVERDLEEEENIFGFTSNDWTEPFKFKGEKERFIAWRQALQLYLTAYASYFPDEKTKLIYLLSKISDQGTLTVKAWKENMLTKALNATTPVWPTLSTVLTDLAQVFGNPNERSQAVNKIKIYKQENKHCNKFFSHFTMLMDKAGYDATTHFDVINCILKKNLHSRICDFIIIQKDLPKTFAEWKTQAYAWEARREEFQLDERRKREVMQPSRPIYRQQTYTHQHVQQQQPQQMAKTQTNQYARRFEDQPQRGVFPGVMHQN</sequence>
<accession>F8Q9I5</accession>
<organism evidence="2">
    <name type="scientific">Serpula lacrymans var. lacrymans (strain S7.3)</name>
    <name type="common">Dry rot fungus</name>
    <dbReference type="NCBI Taxonomy" id="936435"/>
    <lineage>
        <taxon>Eukaryota</taxon>
        <taxon>Fungi</taxon>
        <taxon>Dikarya</taxon>
        <taxon>Basidiomycota</taxon>
        <taxon>Agaricomycotina</taxon>
        <taxon>Agaricomycetes</taxon>
        <taxon>Agaricomycetidae</taxon>
        <taxon>Boletales</taxon>
        <taxon>Coniophorineae</taxon>
        <taxon>Serpulaceae</taxon>
        <taxon>Serpula</taxon>
    </lineage>
</organism>
<proteinExistence type="predicted"/>
<dbReference type="HOGENOM" id="CLU_483656_0_0_1"/>
<keyword evidence="2" id="KW-1185">Reference proteome</keyword>
<gene>
    <name evidence="1" type="ORF">SERLA73DRAFT_77250</name>
</gene>
<name>F8Q9I5_SERL3</name>
<protein>
    <recommendedName>
        <fullName evidence="3">Retrotransposon gag domain-containing protein</fullName>
    </recommendedName>
</protein>
<evidence type="ECO:0000313" key="2">
    <source>
        <dbReference type="Proteomes" id="UP000008063"/>
    </source>
</evidence>
<dbReference type="EMBL" id="GL945486">
    <property type="protein sequence ID" value="EGN95240.1"/>
    <property type="molecule type" value="Genomic_DNA"/>
</dbReference>
<evidence type="ECO:0008006" key="3">
    <source>
        <dbReference type="Google" id="ProtNLM"/>
    </source>
</evidence>
<feature type="non-terminal residue" evidence="1">
    <location>
        <position position="1"/>
    </location>
</feature>
<dbReference type="Proteomes" id="UP000008063">
    <property type="component" value="Unassembled WGS sequence"/>
</dbReference>
<reference evidence="2" key="1">
    <citation type="journal article" date="2011" name="Science">
        <title>The plant cell wall-decomposing machinery underlies the functional diversity of forest fungi.</title>
        <authorList>
            <person name="Eastwood D.C."/>
            <person name="Floudas D."/>
            <person name="Binder M."/>
            <person name="Majcherczyk A."/>
            <person name="Schneider P."/>
            <person name="Aerts A."/>
            <person name="Asiegbu F.O."/>
            <person name="Baker S.E."/>
            <person name="Barry K."/>
            <person name="Bendiksby M."/>
            <person name="Blumentritt M."/>
            <person name="Coutinho P.M."/>
            <person name="Cullen D."/>
            <person name="de Vries R.P."/>
            <person name="Gathman A."/>
            <person name="Goodell B."/>
            <person name="Henrissat B."/>
            <person name="Ihrmark K."/>
            <person name="Kauserud H."/>
            <person name="Kohler A."/>
            <person name="LaButti K."/>
            <person name="Lapidus A."/>
            <person name="Lavin J.L."/>
            <person name="Lee Y.-H."/>
            <person name="Lindquist E."/>
            <person name="Lilly W."/>
            <person name="Lucas S."/>
            <person name="Morin E."/>
            <person name="Murat C."/>
            <person name="Oguiza J.A."/>
            <person name="Park J."/>
            <person name="Pisabarro A.G."/>
            <person name="Riley R."/>
            <person name="Rosling A."/>
            <person name="Salamov A."/>
            <person name="Schmidt O."/>
            <person name="Schmutz J."/>
            <person name="Skrede I."/>
            <person name="Stenlid J."/>
            <person name="Wiebenga A."/>
            <person name="Xie X."/>
            <person name="Kuees U."/>
            <person name="Hibbett D.S."/>
            <person name="Hoffmeister D."/>
            <person name="Hoegberg N."/>
            <person name="Martin F."/>
            <person name="Grigoriev I.V."/>
            <person name="Watkinson S.C."/>
        </authorList>
    </citation>
    <scope>NUCLEOTIDE SEQUENCE [LARGE SCALE GENOMIC DNA]</scope>
    <source>
        <strain evidence="2">strain S7.3</strain>
    </source>
</reference>